<comment type="caution">
    <text evidence="1">The sequence shown here is derived from an EMBL/GenBank/DDBJ whole genome shotgun (WGS) entry which is preliminary data.</text>
</comment>
<evidence type="ECO:0000313" key="1">
    <source>
        <dbReference type="EMBL" id="OIJ13574.1"/>
    </source>
</evidence>
<name>A0A1S2LML8_9BACI</name>
<sequence>MYYQNYFLRSTSQDISILFTLIIEVVRHEAITELTFDYLKVIASDKREEKLLQSMLEDEREHFNELKKIYFTLTGKQAEGDSPQFEIPESYIAGIEGLYFQKLEILSIYKRMRNLSPYLYIRELVADFIHDELRHLTMLNHILINNSLKDRTFAYYPSPIYQHDLFS</sequence>
<organism evidence="1 2">
    <name type="scientific">Anaerobacillus alkalilacustris</name>
    <dbReference type="NCBI Taxonomy" id="393763"/>
    <lineage>
        <taxon>Bacteria</taxon>
        <taxon>Bacillati</taxon>
        <taxon>Bacillota</taxon>
        <taxon>Bacilli</taxon>
        <taxon>Bacillales</taxon>
        <taxon>Bacillaceae</taxon>
        <taxon>Anaerobacillus</taxon>
    </lineage>
</organism>
<accession>A0A1S2LML8</accession>
<dbReference type="CDD" id="cd00657">
    <property type="entry name" value="Ferritin_like"/>
    <property type="match status" value="1"/>
</dbReference>
<evidence type="ECO:0008006" key="3">
    <source>
        <dbReference type="Google" id="ProtNLM"/>
    </source>
</evidence>
<dbReference type="EMBL" id="MLQR01000027">
    <property type="protein sequence ID" value="OIJ13574.1"/>
    <property type="molecule type" value="Genomic_DNA"/>
</dbReference>
<dbReference type="RefSeq" id="WP_071309425.1">
    <property type="nucleotide sequence ID" value="NZ_MLQR01000027.1"/>
</dbReference>
<dbReference type="SUPFAM" id="SSF47240">
    <property type="entry name" value="Ferritin-like"/>
    <property type="match status" value="1"/>
</dbReference>
<protein>
    <recommendedName>
        <fullName evidence="3">Rubrerythrin diiron-binding domain-containing protein</fullName>
    </recommendedName>
</protein>
<evidence type="ECO:0000313" key="2">
    <source>
        <dbReference type="Proteomes" id="UP000179524"/>
    </source>
</evidence>
<dbReference type="InterPro" id="IPR009078">
    <property type="entry name" value="Ferritin-like_SF"/>
</dbReference>
<dbReference type="AlphaFoldDB" id="A0A1S2LML8"/>
<reference evidence="1 2" key="1">
    <citation type="submission" date="2016-10" db="EMBL/GenBank/DDBJ databases">
        <title>Draft genome sequences of four alkaliphilic bacteria belonging to the Anaerobacillus genus.</title>
        <authorList>
            <person name="Bassil N.M."/>
            <person name="Lloyd J.R."/>
        </authorList>
    </citation>
    <scope>NUCLEOTIDE SEQUENCE [LARGE SCALE GENOMIC DNA]</scope>
    <source>
        <strain evidence="1 2">DSM 18345</strain>
    </source>
</reference>
<dbReference type="Proteomes" id="UP000179524">
    <property type="component" value="Unassembled WGS sequence"/>
</dbReference>
<gene>
    <name evidence="1" type="ORF">BKP37_09815</name>
</gene>
<keyword evidence="2" id="KW-1185">Reference proteome</keyword>
<dbReference type="OrthoDB" id="573482at2"/>
<proteinExistence type="predicted"/>